<feature type="domain" description="CheB-type methylesterase" evidence="5">
    <location>
        <begin position="5"/>
        <end position="191"/>
    </location>
</feature>
<comment type="catalytic activity">
    <reaction evidence="3">
        <text>[protein]-L-glutamate 5-O-methyl ester + H2O = L-glutamyl-[protein] + methanol + H(+)</text>
        <dbReference type="Rhea" id="RHEA:23236"/>
        <dbReference type="Rhea" id="RHEA-COMP:10208"/>
        <dbReference type="Rhea" id="RHEA-COMP:10311"/>
        <dbReference type="ChEBI" id="CHEBI:15377"/>
        <dbReference type="ChEBI" id="CHEBI:15378"/>
        <dbReference type="ChEBI" id="CHEBI:17790"/>
        <dbReference type="ChEBI" id="CHEBI:29973"/>
        <dbReference type="ChEBI" id="CHEBI:82795"/>
        <dbReference type="EC" id="3.1.1.61"/>
    </reaction>
</comment>
<dbReference type="OrthoDB" id="1524092at2"/>
<feature type="active site" evidence="4">
    <location>
        <position position="137"/>
    </location>
</feature>
<evidence type="ECO:0000256" key="4">
    <source>
        <dbReference type="PROSITE-ProRule" id="PRU00050"/>
    </source>
</evidence>
<evidence type="ECO:0000256" key="2">
    <source>
        <dbReference type="ARBA" id="ARBA00039140"/>
    </source>
</evidence>
<protein>
    <recommendedName>
        <fullName evidence="2">protein-glutamate methylesterase</fullName>
        <ecNumber evidence="2">3.1.1.61</ecNumber>
    </recommendedName>
</protein>
<dbReference type="GO" id="GO:0008984">
    <property type="term" value="F:protein-glutamate methylesterase activity"/>
    <property type="evidence" value="ECO:0007669"/>
    <property type="project" value="UniProtKB-EC"/>
</dbReference>
<evidence type="ECO:0000313" key="7">
    <source>
        <dbReference type="Proteomes" id="UP000244193"/>
    </source>
</evidence>
<dbReference type="PROSITE" id="PS50122">
    <property type="entry name" value="CHEB"/>
    <property type="match status" value="1"/>
</dbReference>
<gene>
    <name evidence="6" type="ORF">HYN48_08980</name>
</gene>
<dbReference type="SUPFAM" id="SSF52738">
    <property type="entry name" value="Methylesterase CheB, C-terminal domain"/>
    <property type="match status" value="1"/>
</dbReference>
<dbReference type="KEGG" id="fmg:HYN48_08980"/>
<dbReference type="Gene3D" id="3.40.50.180">
    <property type="entry name" value="Methylesterase CheB, C-terminal domain"/>
    <property type="match status" value="1"/>
</dbReference>
<keyword evidence="4" id="KW-0145">Chemotaxis</keyword>
<accession>A0A2S0REL1</accession>
<dbReference type="EC" id="3.1.1.61" evidence="2"/>
<dbReference type="Proteomes" id="UP000244193">
    <property type="component" value="Chromosome"/>
</dbReference>
<feature type="active site" evidence="4">
    <location>
        <position position="17"/>
    </location>
</feature>
<evidence type="ECO:0000256" key="3">
    <source>
        <dbReference type="ARBA" id="ARBA00048267"/>
    </source>
</evidence>
<dbReference type="GO" id="GO:0006935">
    <property type="term" value="P:chemotaxis"/>
    <property type="evidence" value="ECO:0007669"/>
    <property type="project" value="UniProtKB-UniRule"/>
</dbReference>
<dbReference type="PANTHER" id="PTHR42872:SF6">
    <property type="entry name" value="PROTEIN-GLUTAMATE METHYLESTERASE_PROTEIN-GLUTAMINE GLUTAMINASE"/>
    <property type="match status" value="1"/>
</dbReference>
<dbReference type="CDD" id="cd16433">
    <property type="entry name" value="CheB"/>
    <property type="match status" value="1"/>
</dbReference>
<dbReference type="GO" id="GO:0005737">
    <property type="term" value="C:cytoplasm"/>
    <property type="evidence" value="ECO:0007669"/>
    <property type="project" value="InterPro"/>
</dbReference>
<dbReference type="AlphaFoldDB" id="A0A2S0REL1"/>
<dbReference type="InterPro" id="IPR000673">
    <property type="entry name" value="Sig_transdc_resp-reg_Me-estase"/>
</dbReference>
<dbReference type="PANTHER" id="PTHR42872">
    <property type="entry name" value="PROTEIN-GLUTAMATE METHYLESTERASE/PROTEIN-GLUTAMINE GLUTAMINASE"/>
    <property type="match status" value="1"/>
</dbReference>
<sequence length="191" mass="20764">MEETEMTRSRVVVIGGSAGSLEVLLKILPRIAIIPDFAIVIILHRKNSEDNTLEELIAIKTMIPVVEVEDKTPLLPGAIYICPSDYHLLFEKNGTLSLDISEKINYSRPSIDLSFESAADAYGNALTGILLSGANADGTAGLKAIRALGGTTIIQKPETADMPFMPRNAQQFAAPHYSFDANEILEYIKGM</sequence>
<dbReference type="RefSeq" id="WP_108370825.1">
    <property type="nucleotide sequence ID" value="NZ_CP028811.1"/>
</dbReference>
<dbReference type="EMBL" id="CP028811">
    <property type="protein sequence ID" value="AWA30203.1"/>
    <property type="molecule type" value="Genomic_DNA"/>
</dbReference>
<proteinExistence type="predicted"/>
<evidence type="ECO:0000256" key="1">
    <source>
        <dbReference type="ARBA" id="ARBA00022801"/>
    </source>
</evidence>
<evidence type="ECO:0000259" key="5">
    <source>
        <dbReference type="PROSITE" id="PS50122"/>
    </source>
</evidence>
<evidence type="ECO:0000313" key="6">
    <source>
        <dbReference type="EMBL" id="AWA30203.1"/>
    </source>
</evidence>
<keyword evidence="1 4" id="KW-0378">Hydrolase</keyword>
<dbReference type="GO" id="GO:0000156">
    <property type="term" value="F:phosphorelay response regulator activity"/>
    <property type="evidence" value="ECO:0007669"/>
    <property type="project" value="InterPro"/>
</dbReference>
<name>A0A2S0REL1_9FLAO</name>
<dbReference type="Pfam" id="PF01339">
    <property type="entry name" value="CheB_methylest"/>
    <property type="match status" value="1"/>
</dbReference>
<keyword evidence="7" id="KW-1185">Reference proteome</keyword>
<organism evidence="6 7">
    <name type="scientific">Flavobacterium magnum</name>
    <dbReference type="NCBI Taxonomy" id="2162713"/>
    <lineage>
        <taxon>Bacteria</taxon>
        <taxon>Pseudomonadati</taxon>
        <taxon>Bacteroidota</taxon>
        <taxon>Flavobacteriia</taxon>
        <taxon>Flavobacteriales</taxon>
        <taxon>Flavobacteriaceae</taxon>
        <taxon>Flavobacterium</taxon>
    </lineage>
</organism>
<reference evidence="6 7" key="1">
    <citation type="submission" date="2018-04" db="EMBL/GenBank/DDBJ databases">
        <title>Genome sequencing of Flavobacterium sp. HYN0048.</title>
        <authorList>
            <person name="Yi H."/>
            <person name="Baek C."/>
        </authorList>
    </citation>
    <scope>NUCLEOTIDE SEQUENCE [LARGE SCALE GENOMIC DNA]</scope>
    <source>
        <strain evidence="6 7">HYN0048</strain>
    </source>
</reference>
<dbReference type="InterPro" id="IPR035909">
    <property type="entry name" value="CheB_C"/>
</dbReference>
<feature type="active site" evidence="4">
    <location>
        <position position="44"/>
    </location>
</feature>